<proteinExistence type="predicted"/>
<evidence type="ECO:0000313" key="1">
    <source>
        <dbReference type="EMBL" id="EHY64403.1"/>
    </source>
</evidence>
<evidence type="ECO:0008006" key="2">
    <source>
        <dbReference type="Google" id="ProtNLM"/>
    </source>
</evidence>
<accession>H8ZG53</accession>
<dbReference type="Proteomes" id="UP000005622">
    <property type="component" value="Unassembled WGS sequence"/>
</dbReference>
<gene>
    <name evidence="1" type="ORF">NERG_02574</name>
</gene>
<reference evidence="1" key="1">
    <citation type="submission" date="2011-03" db="EMBL/GenBank/DDBJ databases">
        <title>The Genome Sequence of Nematocida sp1 strain ERTm2.</title>
        <authorList>
            <consortium name="The Broad Institute Genome Sequencing Platform"/>
            <consortium name="The Broad Institute Genome Sequencing Center for Infectious Disease"/>
            <person name="Cuomo C."/>
            <person name="Troemel E."/>
            <person name="Young S.K."/>
            <person name="Zeng Q."/>
            <person name="Gargeya S."/>
            <person name="Fitzgerald M."/>
            <person name="Haas B."/>
            <person name="Abouelleil A."/>
            <person name="Alvarado L."/>
            <person name="Arachchi H.M."/>
            <person name="Berlin A."/>
            <person name="Brown A."/>
            <person name="Chapman S.B."/>
            <person name="Chen Z."/>
            <person name="Dunbar C."/>
            <person name="Freedman E."/>
            <person name="Gearin G."/>
            <person name="Gellesch M."/>
            <person name="Goldberg J."/>
            <person name="Griggs A."/>
            <person name="Gujja S."/>
            <person name="Heilman E.R."/>
            <person name="Heiman D."/>
            <person name="Howarth C."/>
            <person name="Larson L."/>
            <person name="Lui A."/>
            <person name="MacDonald P.J.P."/>
            <person name="Mehta T."/>
            <person name="Montmayeur A."/>
            <person name="Murphy C."/>
            <person name="Neiman D."/>
            <person name="Pearson M."/>
            <person name="Priest M."/>
            <person name="Roberts A."/>
            <person name="Saif S."/>
            <person name="Shea T."/>
            <person name="Shenoy N."/>
            <person name="Sisk P."/>
            <person name="Stolte C."/>
            <person name="Sykes S."/>
            <person name="White J."/>
            <person name="Yandava C."/>
            <person name="Wortman J."/>
            <person name="Nusbaum C."/>
            <person name="Birren B."/>
        </authorList>
    </citation>
    <scope>NUCLEOTIDE SEQUENCE</scope>
    <source>
        <strain evidence="1">ERTm2</strain>
    </source>
</reference>
<protein>
    <recommendedName>
        <fullName evidence="2">CNH domain-containing protein</fullName>
    </recommendedName>
</protein>
<dbReference type="HOGENOM" id="CLU_771811_0_0_1"/>
<organism evidence="1">
    <name type="scientific">Nematocida ausubeli (strain ATCC PRA-371 / ERTm2)</name>
    <name type="common">Nematode killer fungus</name>
    <dbReference type="NCBI Taxonomy" id="1913371"/>
    <lineage>
        <taxon>Eukaryota</taxon>
        <taxon>Fungi</taxon>
        <taxon>Fungi incertae sedis</taxon>
        <taxon>Microsporidia</taxon>
        <taxon>Nematocida</taxon>
    </lineage>
</organism>
<dbReference type="EMBL" id="JH604643">
    <property type="protein sequence ID" value="EHY64403.1"/>
    <property type="molecule type" value="Genomic_DNA"/>
</dbReference>
<name>H8ZG53_NEMA1</name>
<sequence length="359" mass="39992">MYFYRKSPLTHVSIKVSEIKHPEKLTCISTDRKLYGGFLGNIYLLKGTSPRAVFKIEPPVSFIAHIPLDLVDRVHALVDSSAGSSFQENAASFQNFSIKDYIIGDWDGNVYIAGVKIKVSPGAYPIKHILPTPHGLLVCDTTQMYMVQEGGVSSMHIGTWPFDIKCTEEDITVTAGYAIHYARVDGDRLSACGKAEFLRNESHTESITCIAEEETSLVGTIGGWIMELENSSEQKHCTIKKVLKVAGEKLTGLLLYACMGASFYICSTPTSIYVIDAKCRNIVESLEITKDNGIFAIEFMGEHKDMLAIFDRNFKIYTIDLQFLFPQTENRDSQALDTSSTQADTYDDLLRELNAGKFD</sequence>
<dbReference type="AlphaFoldDB" id="H8ZG53"/>